<dbReference type="RefSeq" id="WP_212515907.1">
    <property type="nucleotide sequence ID" value="NZ_JAGSOH010000001.1"/>
</dbReference>
<keyword evidence="4" id="KW-1185">Reference proteome</keyword>
<feature type="transmembrane region" description="Helical" evidence="2">
    <location>
        <begin position="29"/>
        <end position="49"/>
    </location>
</feature>
<evidence type="ECO:0000256" key="1">
    <source>
        <dbReference type="SAM" id="MobiDB-lite"/>
    </source>
</evidence>
<gene>
    <name evidence="3" type="ORF">KDK95_00430</name>
</gene>
<keyword evidence="2" id="KW-0812">Transmembrane</keyword>
<accession>A0A941IGK7</accession>
<name>A0A941IGK7_9ACTN</name>
<evidence type="ECO:0000256" key="2">
    <source>
        <dbReference type="SAM" id="Phobius"/>
    </source>
</evidence>
<evidence type="ECO:0000313" key="4">
    <source>
        <dbReference type="Proteomes" id="UP000676325"/>
    </source>
</evidence>
<proteinExistence type="predicted"/>
<feature type="region of interest" description="Disordered" evidence="1">
    <location>
        <begin position="1"/>
        <end position="23"/>
    </location>
</feature>
<sequence>MTDEARPTSAPKATARPASSRETKRRRRLALVAAVVLVILIGGAAFAIFGRGGTNTPASSAPAYHLPQKVSDLSLIEEPDSYPVWRTYPAVLPKNTATFSTFSGSYSDPGGAGVAVDGIYAVSHGAVGGKLTDDPATLAENTLNTIDLGTASPDEFSVGSSSTADLKCATLVGNAGNVDCVWADNGVEYVFSFNSLPDEEKDADYAKAIALATTH</sequence>
<evidence type="ECO:0000313" key="3">
    <source>
        <dbReference type="EMBL" id="MBR7824757.1"/>
    </source>
</evidence>
<dbReference type="EMBL" id="JAGSOH010000001">
    <property type="protein sequence ID" value="MBR7824757.1"/>
    <property type="molecule type" value="Genomic_DNA"/>
</dbReference>
<organism evidence="3 4">
    <name type="scientific">Actinospica acidithermotolerans</name>
    <dbReference type="NCBI Taxonomy" id="2828514"/>
    <lineage>
        <taxon>Bacteria</taxon>
        <taxon>Bacillati</taxon>
        <taxon>Actinomycetota</taxon>
        <taxon>Actinomycetes</taxon>
        <taxon>Catenulisporales</taxon>
        <taxon>Actinospicaceae</taxon>
        <taxon>Actinospica</taxon>
    </lineage>
</organism>
<dbReference type="Proteomes" id="UP000676325">
    <property type="component" value="Unassembled WGS sequence"/>
</dbReference>
<keyword evidence="2" id="KW-1133">Transmembrane helix</keyword>
<comment type="caution">
    <text evidence="3">The sequence shown here is derived from an EMBL/GenBank/DDBJ whole genome shotgun (WGS) entry which is preliminary data.</text>
</comment>
<dbReference type="AlphaFoldDB" id="A0A941IGK7"/>
<reference evidence="3" key="1">
    <citation type="submission" date="2021-04" db="EMBL/GenBank/DDBJ databases">
        <title>Genome based classification of Actinospica acidithermotolerans sp. nov., an actinobacterium isolated from an Indonesian hot spring.</title>
        <authorList>
            <person name="Kusuma A.B."/>
            <person name="Putra K.E."/>
            <person name="Nafisah S."/>
            <person name="Loh J."/>
            <person name="Nouioui I."/>
            <person name="Goodfellow M."/>
        </authorList>
    </citation>
    <scope>NUCLEOTIDE SEQUENCE</scope>
    <source>
        <strain evidence="3">MGRD01-02</strain>
    </source>
</reference>
<protein>
    <submittedName>
        <fullName evidence="3">Uncharacterized protein</fullName>
    </submittedName>
</protein>
<keyword evidence="2" id="KW-0472">Membrane</keyword>